<dbReference type="EMBL" id="CAXIEN010000527">
    <property type="protein sequence ID" value="CAL1299971.1"/>
    <property type="molecule type" value="Genomic_DNA"/>
</dbReference>
<reference evidence="1 2" key="1">
    <citation type="submission" date="2024-04" db="EMBL/GenBank/DDBJ databases">
        <authorList>
            <person name="Rising A."/>
            <person name="Reimegard J."/>
            <person name="Sonavane S."/>
            <person name="Akerstrom W."/>
            <person name="Nylinder S."/>
            <person name="Hedman E."/>
            <person name="Kallberg Y."/>
        </authorList>
    </citation>
    <scope>NUCLEOTIDE SEQUENCE [LARGE SCALE GENOMIC DNA]</scope>
</reference>
<dbReference type="AlphaFoldDB" id="A0AAV2BUK6"/>
<name>A0AAV2BUK6_9ARAC</name>
<sequence>MPNSNRETGVRSPFCCKSVRRVAVEKRSSLKKAGFWSLQAEHSFPGNNKPRRLIFFSLDQTTSARENGHPRPPPFCRVRWHRIEKMAILLPLPQENPFLVPIPVAMVTDITVIVCDHPYPCSIPRILETNSTIYKILQKLRLDASLFARRWEAGGGRDQEKNRFGGRTLP</sequence>
<accession>A0AAV2BUK6</accession>
<organism evidence="1 2">
    <name type="scientific">Larinioides sclopetarius</name>
    <dbReference type="NCBI Taxonomy" id="280406"/>
    <lineage>
        <taxon>Eukaryota</taxon>
        <taxon>Metazoa</taxon>
        <taxon>Ecdysozoa</taxon>
        <taxon>Arthropoda</taxon>
        <taxon>Chelicerata</taxon>
        <taxon>Arachnida</taxon>
        <taxon>Araneae</taxon>
        <taxon>Araneomorphae</taxon>
        <taxon>Entelegynae</taxon>
        <taxon>Araneoidea</taxon>
        <taxon>Araneidae</taxon>
        <taxon>Larinioides</taxon>
    </lineage>
</organism>
<comment type="caution">
    <text evidence="1">The sequence shown here is derived from an EMBL/GenBank/DDBJ whole genome shotgun (WGS) entry which is preliminary data.</text>
</comment>
<dbReference type="Proteomes" id="UP001497382">
    <property type="component" value="Unassembled WGS sequence"/>
</dbReference>
<evidence type="ECO:0000313" key="1">
    <source>
        <dbReference type="EMBL" id="CAL1299971.1"/>
    </source>
</evidence>
<keyword evidence="2" id="KW-1185">Reference proteome</keyword>
<evidence type="ECO:0000313" key="2">
    <source>
        <dbReference type="Proteomes" id="UP001497382"/>
    </source>
</evidence>
<proteinExistence type="predicted"/>
<protein>
    <submittedName>
        <fullName evidence="1">Uncharacterized protein</fullName>
    </submittedName>
</protein>
<gene>
    <name evidence="1" type="ORF">LARSCL_LOCUS21666</name>
</gene>